<proteinExistence type="predicted"/>
<dbReference type="EMBL" id="LIZX01000185">
    <property type="protein sequence ID" value="KPJ64391.1"/>
    <property type="molecule type" value="Genomic_DNA"/>
</dbReference>
<evidence type="ECO:0000256" key="1">
    <source>
        <dbReference type="ARBA" id="ARBA00001946"/>
    </source>
</evidence>
<evidence type="ECO:0000256" key="2">
    <source>
        <dbReference type="ARBA" id="ARBA00022722"/>
    </source>
</evidence>
<dbReference type="InterPro" id="IPR011856">
    <property type="entry name" value="tRNA_endonuc-like_dom_sf"/>
</dbReference>
<comment type="cofactor">
    <cofactor evidence="1">
        <name>Mg(2+)</name>
        <dbReference type="ChEBI" id="CHEBI:18420"/>
    </cofactor>
</comment>
<evidence type="ECO:0000313" key="5">
    <source>
        <dbReference type="EMBL" id="KPJ64391.1"/>
    </source>
</evidence>
<evidence type="ECO:0000313" key="6">
    <source>
        <dbReference type="Proteomes" id="UP000051861"/>
    </source>
</evidence>
<dbReference type="SMART" id="SM00990">
    <property type="entry name" value="VRR_NUC"/>
    <property type="match status" value="1"/>
</dbReference>
<dbReference type="GO" id="GO:0016788">
    <property type="term" value="F:hydrolase activity, acting on ester bonds"/>
    <property type="evidence" value="ECO:0007669"/>
    <property type="project" value="InterPro"/>
</dbReference>
<evidence type="ECO:0000259" key="4">
    <source>
        <dbReference type="SMART" id="SM00990"/>
    </source>
</evidence>
<dbReference type="GO" id="GO:0004518">
    <property type="term" value="F:nuclease activity"/>
    <property type="evidence" value="ECO:0007669"/>
    <property type="project" value="UniProtKB-KW"/>
</dbReference>
<keyword evidence="3" id="KW-0378">Hydrolase</keyword>
<comment type="caution">
    <text evidence="5">The sequence shown here is derived from an EMBL/GenBank/DDBJ whole genome shotgun (WGS) entry which is preliminary data.</text>
</comment>
<name>A0A0S7XPN7_UNCSA</name>
<accession>A0A0S7XPN7</accession>
<keyword evidence="2" id="KW-0540">Nuclease</keyword>
<dbReference type="Proteomes" id="UP000051861">
    <property type="component" value="Unassembled WGS sequence"/>
</dbReference>
<evidence type="ECO:0000256" key="3">
    <source>
        <dbReference type="ARBA" id="ARBA00022801"/>
    </source>
</evidence>
<dbReference type="AlphaFoldDB" id="A0A0S7XPN7"/>
<dbReference type="GO" id="GO:0003676">
    <property type="term" value="F:nucleic acid binding"/>
    <property type="evidence" value="ECO:0007669"/>
    <property type="project" value="InterPro"/>
</dbReference>
<sequence length="93" mass="10802">MKKTSENLVKKQIKDCLNIMGWFHFPITQGFGSFKGICDRIAIKKGKVLFIECKGPNGKLTLHQERFKKYIKMHGGIYVEARSYEDVAKYEKD</sequence>
<dbReference type="InterPro" id="IPR014883">
    <property type="entry name" value="VRR_NUC"/>
</dbReference>
<reference evidence="5 6" key="1">
    <citation type="journal article" date="2015" name="Microbiome">
        <title>Genomic resolution of linkages in carbon, nitrogen, and sulfur cycling among widespread estuary sediment bacteria.</title>
        <authorList>
            <person name="Baker B.J."/>
            <person name="Lazar C.S."/>
            <person name="Teske A.P."/>
            <person name="Dick G.J."/>
        </authorList>
    </citation>
    <scope>NUCLEOTIDE SEQUENCE [LARGE SCALE GENOMIC DNA]</scope>
    <source>
        <strain evidence="5">DG_54_3</strain>
    </source>
</reference>
<organism evidence="5 6">
    <name type="scientific">candidate division WOR-1 bacterium DG_54_3</name>
    <dbReference type="NCBI Taxonomy" id="1703775"/>
    <lineage>
        <taxon>Bacteria</taxon>
        <taxon>Bacillati</taxon>
        <taxon>Saganbacteria</taxon>
    </lineage>
</organism>
<protein>
    <recommendedName>
        <fullName evidence="4">VRR-NUC domain-containing protein</fullName>
    </recommendedName>
</protein>
<dbReference type="Gene3D" id="3.40.1350.10">
    <property type="match status" value="1"/>
</dbReference>
<feature type="domain" description="VRR-NUC" evidence="4">
    <location>
        <begin position="1"/>
        <end position="85"/>
    </location>
</feature>
<gene>
    <name evidence="5" type="ORF">AMJ44_12900</name>
</gene>